<protein>
    <recommendedName>
        <fullName evidence="4">DUF1579 domain-containing protein</fullName>
    </recommendedName>
</protein>
<feature type="chain" id="PRO_5012596813" description="DUF1579 domain-containing protein" evidence="1">
    <location>
        <begin position="21"/>
        <end position="184"/>
    </location>
</feature>
<keyword evidence="1" id="KW-0732">Signal</keyword>
<dbReference type="STRING" id="692418.SAMN04488029_1006"/>
<evidence type="ECO:0000313" key="3">
    <source>
        <dbReference type="Proteomes" id="UP000192472"/>
    </source>
</evidence>
<organism evidence="2 3">
    <name type="scientific">Reichenbachiella faecimaris</name>
    <dbReference type="NCBI Taxonomy" id="692418"/>
    <lineage>
        <taxon>Bacteria</taxon>
        <taxon>Pseudomonadati</taxon>
        <taxon>Bacteroidota</taxon>
        <taxon>Cytophagia</taxon>
        <taxon>Cytophagales</taxon>
        <taxon>Reichenbachiellaceae</taxon>
        <taxon>Reichenbachiella</taxon>
    </lineage>
</organism>
<keyword evidence="3" id="KW-1185">Reference proteome</keyword>
<feature type="signal peptide" evidence="1">
    <location>
        <begin position="1"/>
        <end position="20"/>
    </location>
</feature>
<name>A0A1W2G8N7_REIFA</name>
<dbReference type="RefSeq" id="WP_084371309.1">
    <property type="nucleotide sequence ID" value="NZ_FWYF01000001.1"/>
</dbReference>
<dbReference type="OrthoDB" id="1492428at2"/>
<proteinExistence type="predicted"/>
<reference evidence="2 3" key="1">
    <citation type="submission" date="2017-04" db="EMBL/GenBank/DDBJ databases">
        <authorList>
            <person name="Afonso C.L."/>
            <person name="Miller P.J."/>
            <person name="Scott M.A."/>
            <person name="Spackman E."/>
            <person name="Goraichik I."/>
            <person name="Dimitrov K.M."/>
            <person name="Suarez D.L."/>
            <person name="Swayne D.E."/>
        </authorList>
    </citation>
    <scope>NUCLEOTIDE SEQUENCE [LARGE SCALE GENOMIC DNA]</scope>
    <source>
        <strain evidence="2 3">DSM 26133</strain>
    </source>
</reference>
<evidence type="ECO:0000256" key="1">
    <source>
        <dbReference type="SAM" id="SignalP"/>
    </source>
</evidence>
<sequence length="184" mass="21124">MQINKLIFLSVLFLASQALISQPVDKYGFADPSIPELAQFEYYRGIWQAELEMKQEDGSFKRIVGGATIVGRFLGDHKTFQSQFTTSNGFFSTDIRSYNLTTRQWEALFLNANDQRWHHFTSQLINGKMTTTVLGGYSGKETFDIKVTDTILSDTTFHKDVYQSTDDMKTWVLTYKIDLIKVSE</sequence>
<gene>
    <name evidence="2" type="ORF">SAMN04488029_1006</name>
</gene>
<evidence type="ECO:0000313" key="2">
    <source>
        <dbReference type="EMBL" id="SMD32656.1"/>
    </source>
</evidence>
<dbReference type="Proteomes" id="UP000192472">
    <property type="component" value="Unassembled WGS sequence"/>
</dbReference>
<evidence type="ECO:0008006" key="4">
    <source>
        <dbReference type="Google" id="ProtNLM"/>
    </source>
</evidence>
<accession>A0A1W2G8N7</accession>
<dbReference type="EMBL" id="FWYF01000001">
    <property type="protein sequence ID" value="SMD32656.1"/>
    <property type="molecule type" value="Genomic_DNA"/>
</dbReference>
<dbReference type="AlphaFoldDB" id="A0A1W2G8N7"/>